<evidence type="ECO:0000313" key="6">
    <source>
        <dbReference type="EMBL" id="EAT16589.1"/>
    </source>
</evidence>
<keyword evidence="3 4" id="KW-0472">Membrane</keyword>
<accession>Q1K250</accession>
<evidence type="ECO:0000256" key="4">
    <source>
        <dbReference type="SAM" id="Phobius"/>
    </source>
</evidence>
<feature type="transmembrane region" description="Helical" evidence="4">
    <location>
        <begin position="142"/>
        <end position="163"/>
    </location>
</feature>
<dbReference type="PANTHER" id="PTHR23537:SF1">
    <property type="entry name" value="SUGAR TRANSPORTER"/>
    <property type="match status" value="1"/>
</dbReference>
<feature type="transmembrane region" description="Helical" evidence="4">
    <location>
        <begin position="169"/>
        <end position="190"/>
    </location>
</feature>
<dbReference type="SUPFAM" id="SSF103473">
    <property type="entry name" value="MFS general substrate transporter"/>
    <property type="match status" value="1"/>
</dbReference>
<feature type="transmembrane region" description="Helical" evidence="4">
    <location>
        <begin position="251"/>
        <end position="270"/>
    </location>
</feature>
<keyword evidence="2 4" id="KW-1133">Transmembrane helix</keyword>
<gene>
    <name evidence="6" type="ORF">Dace_2684</name>
</gene>
<feature type="transmembrane region" description="Helical" evidence="4">
    <location>
        <begin position="12"/>
        <end position="35"/>
    </location>
</feature>
<feature type="transmembrane region" description="Helical" evidence="4">
    <location>
        <begin position="303"/>
        <end position="323"/>
    </location>
</feature>
<feature type="transmembrane region" description="Helical" evidence="4">
    <location>
        <begin position="279"/>
        <end position="297"/>
    </location>
</feature>
<feature type="transmembrane region" description="Helical" evidence="4">
    <location>
        <begin position="335"/>
        <end position="359"/>
    </location>
</feature>
<dbReference type="PANTHER" id="PTHR23537">
    <property type="match status" value="1"/>
</dbReference>
<reference evidence="6" key="2">
    <citation type="submission" date="2006-05" db="EMBL/GenBank/DDBJ databases">
        <title>Sequencing of the draft genome and assembly of Desulfuromonas acetoxidans DSM 684.</title>
        <authorList>
            <consortium name="US DOE Joint Genome Institute (JGI-PGF)"/>
            <person name="Copeland A."/>
            <person name="Lucas S."/>
            <person name="Lapidus A."/>
            <person name="Barry K."/>
            <person name="Detter J.C."/>
            <person name="Glavina del Rio T."/>
            <person name="Hammon N."/>
            <person name="Israni S."/>
            <person name="Dalin E."/>
            <person name="Tice H."/>
            <person name="Bruce D."/>
            <person name="Pitluck S."/>
            <person name="Richardson P."/>
        </authorList>
    </citation>
    <scope>NUCLEOTIDE SEQUENCE [LARGE SCALE GENOMIC DNA]</scope>
    <source>
        <strain evidence="6">DSM 684</strain>
    </source>
</reference>
<evidence type="ECO:0000256" key="3">
    <source>
        <dbReference type="ARBA" id="ARBA00023136"/>
    </source>
</evidence>
<keyword evidence="7" id="KW-1185">Reference proteome</keyword>
<dbReference type="Gene3D" id="1.20.1250.20">
    <property type="entry name" value="MFS general substrate transporter like domains"/>
    <property type="match status" value="2"/>
</dbReference>
<dbReference type="InterPro" id="IPR020846">
    <property type="entry name" value="MFS_dom"/>
</dbReference>
<dbReference type="CDD" id="cd06180">
    <property type="entry name" value="MFS_YjiJ"/>
    <property type="match status" value="1"/>
</dbReference>
<feature type="transmembrane region" description="Helical" evidence="4">
    <location>
        <begin position="365"/>
        <end position="385"/>
    </location>
</feature>
<dbReference type="GO" id="GO:0005886">
    <property type="term" value="C:plasma membrane"/>
    <property type="evidence" value="ECO:0007669"/>
    <property type="project" value="TreeGrafter"/>
</dbReference>
<dbReference type="Proteomes" id="UP000005695">
    <property type="component" value="Unassembled WGS sequence"/>
</dbReference>
<feature type="transmembrane region" description="Helical" evidence="4">
    <location>
        <begin position="82"/>
        <end position="100"/>
    </location>
</feature>
<evidence type="ECO:0000313" key="7">
    <source>
        <dbReference type="Proteomes" id="UP000005695"/>
    </source>
</evidence>
<dbReference type="InterPro" id="IPR036259">
    <property type="entry name" value="MFS_trans_sf"/>
</dbReference>
<evidence type="ECO:0000256" key="1">
    <source>
        <dbReference type="ARBA" id="ARBA00022692"/>
    </source>
</evidence>
<protein>
    <submittedName>
        <fullName evidence="6">Major facilitator superfamily MFS_1</fullName>
    </submittedName>
</protein>
<dbReference type="InterPro" id="IPR010645">
    <property type="entry name" value="MFS_4"/>
</dbReference>
<dbReference type="Pfam" id="PF06779">
    <property type="entry name" value="MFS_4"/>
    <property type="match status" value="1"/>
</dbReference>
<keyword evidence="1 4" id="KW-0812">Transmembrane</keyword>
<feature type="transmembrane region" description="Helical" evidence="4">
    <location>
        <begin position="55"/>
        <end position="75"/>
    </location>
</feature>
<proteinExistence type="predicted"/>
<evidence type="ECO:0000259" key="5">
    <source>
        <dbReference type="PROSITE" id="PS50850"/>
    </source>
</evidence>
<sequence>MSNMQTQHNNQTALTVLIGGMLGMVVAMGIARFAYTPILPLMQRDLGISNSLAGGLAAINYAGYLVGAVLCMLAPKLLHNRVLTATALFISIATTLTMGLTTSEIAWSAMRFASGLTSAILFIVITAEVAETLIRCGHSQWLGALYSGIGAGIALSGLLVPWLDRINGWSGTWLGMGGLALGMALLGLAVGRRHIEVRPSTQPVAAPQKHKHSLWRLAVAYFLEGFGYIVTATFIVAIITDTPGLAGFAPYSWVAVGVAAIPSTLIWPLLARRIGYQKALLSAYALQAVGIVFSINATTIGEVLFAAVSFGATFLGIVALTLAEGNRRRPTDTRRAAAILTTAFSLGQMFGPAVAGVIADTHAGFFLPLGIAAGCIVCGGVIIIFDHFSPAPILN</sequence>
<reference evidence="6" key="1">
    <citation type="submission" date="2006-05" db="EMBL/GenBank/DDBJ databases">
        <title>Annotation of the draft genome assembly of Desulfuromonas acetoxidans DSM 684.</title>
        <authorList>
            <consortium name="US DOE Joint Genome Institute (JGI-ORNL)"/>
            <person name="Larimer F."/>
            <person name="Land M."/>
            <person name="Hauser L."/>
        </authorList>
    </citation>
    <scope>NUCLEOTIDE SEQUENCE [LARGE SCALE GENOMIC DNA]</scope>
    <source>
        <strain evidence="6">DSM 684</strain>
    </source>
</reference>
<feature type="transmembrane region" description="Helical" evidence="4">
    <location>
        <begin position="112"/>
        <end position="130"/>
    </location>
</feature>
<dbReference type="PROSITE" id="PS50850">
    <property type="entry name" value="MFS"/>
    <property type="match status" value="1"/>
</dbReference>
<name>Q1K250_DESA6</name>
<organism evidence="6 7">
    <name type="scientific">Desulfuromonas acetoxidans (strain DSM 684 / 11070)</name>
    <dbReference type="NCBI Taxonomy" id="281689"/>
    <lineage>
        <taxon>Bacteria</taxon>
        <taxon>Pseudomonadati</taxon>
        <taxon>Thermodesulfobacteriota</taxon>
        <taxon>Desulfuromonadia</taxon>
        <taxon>Desulfuromonadales</taxon>
        <taxon>Desulfuromonadaceae</taxon>
        <taxon>Desulfuromonas</taxon>
    </lineage>
</organism>
<evidence type="ECO:0000256" key="2">
    <source>
        <dbReference type="ARBA" id="ARBA00022989"/>
    </source>
</evidence>
<feature type="domain" description="Major facilitator superfamily (MFS) profile" evidence="5">
    <location>
        <begin position="12"/>
        <end position="395"/>
    </location>
</feature>
<feature type="transmembrane region" description="Helical" evidence="4">
    <location>
        <begin position="218"/>
        <end position="239"/>
    </location>
</feature>
<dbReference type="AlphaFoldDB" id="Q1K250"/>
<dbReference type="EMBL" id="AAEW02000004">
    <property type="protein sequence ID" value="EAT16589.1"/>
    <property type="molecule type" value="Genomic_DNA"/>
</dbReference>
<dbReference type="GO" id="GO:0022857">
    <property type="term" value="F:transmembrane transporter activity"/>
    <property type="evidence" value="ECO:0007669"/>
    <property type="project" value="InterPro"/>
</dbReference>
<comment type="caution">
    <text evidence="6">The sequence shown here is derived from an EMBL/GenBank/DDBJ whole genome shotgun (WGS) entry which is preliminary data.</text>
</comment>